<evidence type="ECO:0000313" key="1">
    <source>
        <dbReference type="EMBL" id="KKN85469.1"/>
    </source>
</evidence>
<protein>
    <submittedName>
        <fullName evidence="1">Uncharacterized protein</fullName>
    </submittedName>
</protein>
<sequence length="116" mass="13734">MRLAGILVDQIPFNPVWYYGQVRLLTRVQLSNVAQFKLFYMVYMTAEEALALMESAVDVYQWNQFRRLITYNLNPESIESFLGLIDHTGMIRKVARANKWPKVYTYSYGWILNKNE</sequence>
<comment type="caution">
    <text evidence="1">The sequence shown here is derived from an EMBL/GenBank/DDBJ whole genome shotgun (WGS) entry which is preliminary data.</text>
</comment>
<reference evidence="1" key="1">
    <citation type="journal article" date="2015" name="Nature">
        <title>Complex archaea that bridge the gap between prokaryotes and eukaryotes.</title>
        <authorList>
            <person name="Spang A."/>
            <person name="Saw J.H."/>
            <person name="Jorgensen S.L."/>
            <person name="Zaremba-Niedzwiedzka K."/>
            <person name="Martijn J."/>
            <person name="Lind A.E."/>
            <person name="van Eijk R."/>
            <person name="Schleper C."/>
            <person name="Guy L."/>
            <person name="Ettema T.J."/>
        </authorList>
    </citation>
    <scope>NUCLEOTIDE SEQUENCE</scope>
</reference>
<gene>
    <name evidence="1" type="ORF">LCGC14_0277880</name>
</gene>
<dbReference type="AlphaFoldDB" id="A0A0F9U1P5"/>
<name>A0A0F9U1P5_9ZZZZ</name>
<accession>A0A0F9U1P5</accession>
<organism evidence="1">
    <name type="scientific">marine sediment metagenome</name>
    <dbReference type="NCBI Taxonomy" id="412755"/>
    <lineage>
        <taxon>unclassified sequences</taxon>
        <taxon>metagenomes</taxon>
        <taxon>ecological metagenomes</taxon>
    </lineage>
</organism>
<dbReference type="EMBL" id="LAZR01000158">
    <property type="protein sequence ID" value="KKN85469.1"/>
    <property type="molecule type" value="Genomic_DNA"/>
</dbReference>
<proteinExistence type="predicted"/>